<evidence type="ECO:0000313" key="4">
    <source>
        <dbReference type="Proteomes" id="UP000005240"/>
    </source>
</evidence>
<sequence>MKTLHRPWPAGGLRRRYLTKEYFQRNLKSVDALCVHNSGEANHKVLLVDAKQDTVEAAAVLLGLGLTHPVELVSHPKDYHKPQPLKPLEDPTRAFITETLDADTQLSSSCSSPSAKPPAPTFSQSHPPHAHPNPLVQKTTLGTISAALAAHLDRPHLPDPAATTTLIASQEVRVRPESLINPSNFPTRHQRA</sequence>
<gene>
    <name evidence="2" type="ORF">PTTG_26421</name>
</gene>
<keyword evidence="4" id="KW-1185">Reference proteome</keyword>
<reference evidence="3" key="4">
    <citation type="submission" date="2025-05" db="UniProtKB">
        <authorList>
            <consortium name="EnsemblFungi"/>
        </authorList>
    </citation>
    <scope>IDENTIFICATION</scope>
    <source>
        <strain evidence="3">isolate 1-1 / race 1 (BBBD)</strain>
    </source>
</reference>
<organism evidence="2">
    <name type="scientific">Puccinia triticina (isolate 1-1 / race 1 (BBBD))</name>
    <name type="common">Brown leaf rust fungus</name>
    <dbReference type="NCBI Taxonomy" id="630390"/>
    <lineage>
        <taxon>Eukaryota</taxon>
        <taxon>Fungi</taxon>
        <taxon>Dikarya</taxon>
        <taxon>Basidiomycota</taxon>
        <taxon>Pucciniomycotina</taxon>
        <taxon>Pucciniomycetes</taxon>
        <taxon>Pucciniales</taxon>
        <taxon>Pucciniaceae</taxon>
        <taxon>Puccinia</taxon>
    </lineage>
</organism>
<dbReference type="AlphaFoldDB" id="A0A180GTZ3"/>
<proteinExistence type="predicted"/>
<protein>
    <submittedName>
        <fullName evidence="2 3">Uncharacterized protein</fullName>
    </submittedName>
</protein>
<feature type="region of interest" description="Disordered" evidence="1">
    <location>
        <begin position="105"/>
        <end position="136"/>
    </location>
</feature>
<name>A0A180GTZ3_PUCT1</name>
<accession>A0A180GTZ3</accession>
<evidence type="ECO:0000313" key="2">
    <source>
        <dbReference type="EMBL" id="OAV96225.1"/>
    </source>
</evidence>
<evidence type="ECO:0000313" key="3">
    <source>
        <dbReference type="EnsemblFungi" id="PTTG_26421-t43_1-p1"/>
    </source>
</evidence>
<dbReference type="Proteomes" id="UP000005240">
    <property type="component" value="Unassembled WGS sequence"/>
</dbReference>
<reference evidence="3 4" key="3">
    <citation type="journal article" date="2017" name="G3 (Bethesda)">
        <title>Comparative analysis highlights variable genome content of wheat rusts and divergence of the mating loci.</title>
        <authorList>
            <person name="Cuomo C.A."/>
            <person name="Bakkeren G."/>
            <person name="Khalil H.B."/>
            <person name="Panwar V."/>
            <person name="Joly D."/>
            <person name="Linning R."/>
            <person name="Sakthikumar S."/>
            <person name="Song X."/>
            <person name="Adiconis X."/>
            <person name="Fan L."/>
            <person name="Goldberg J.M."/>
            <person name="Levin J.Z."/>
            <person name="Young S."/>
            <person name="Zeng Q."/>
            <person name="Anikster Y."/>
            <person name="Bruce M."/>
            <person name="Wang M."/>
            <person name="Yin C."/>
            <person name="McCallum B."/>
            <person name="Szabo L.J."/>
            <person name="Hulbert S."/>
            <person name="Chen X."/>
            <person name="Fellers J.P."/>
        </authorList>
    </citation>
    <scope>NUCLEOTIDE SEQUENCE</scope>
    <source>
        <strain evidence="3">isolate 1-1 / race 1 (BBBD)</strain>
        <strain evidence="4">Isolate 1-1 / race 1 (BBBD)</strain>
    </source>
</reference>
<dbReference type="EMBL" id="ADAS02000021">
    <property type="protein sequence ID" value="OAV96225.1"/>
    <property type="molecule type" value="Genomic_DNA"/>
</dbReference>
<dbReference type="VEuPathDB" id="FungiDB:PTTG_26421"/>
<evidence type="ECO:0000256" key="1">
    <source>
        <dbReference type="SAM" id="MobiDB-lite"/>
    </source>
</evidence>
<reference evidence="2" key="1">
    <citation type="submission" date="2009-11" db="EMBL/GenBank/DDBJ databases">
        <authorList>
            <consortium name="The Broad Institute Genome Sequencing Platform"/>
            <person name="Ward D."/>
            <person name="Feldgarden M."/>
            <person name="Earl A."/>
            <person name="Young S.K."/>
            <person name="Zeng Q."/>
            <person name="Koehrsen M."/>
            <person name="Alvarado L."/>
            <person name="Berlin A."/>
            <person name="Bochicchio J."/>
            <person name="Borenstein D."/>
            <person name="Chapman S.B."/>
            <person name="Chen Z."/>
            <person name="Engels R."/>
            <person name="Freedman E."/>
            <person name="Gellesch M."/>
            <person name="Goldberg J."/>
            <person name="Griggs A."/>
            <person name="Gujja S."/>
            <person name="Heilman E."/>
            <person name="Heiman D."/>
            <person name="Hepburn T."/>
            <person name="Howarth C."/>
            <person name="Jen D."/>
            <person name="Larson L."/>
            <person name="Lewis B."/>
            <person name="Mehta T."/>
            <person name="Park D."/>
            <person name="Pearson M."/>
            <person name="Roberts A."/>
            <person name="Saif S."/>
            <person name="Shea T."/>
            <person name="Shenoy N."/>
            <person name="Sisk P."/>
            <person name="Stolte C."/>
            <person name="Sykes S."/>
            <person name="Thomson T."/>
            <person name="Walk T."/>
            <person name="White J."/>
            <person name="Yandava C."/>
            <person name="Izard J."/>
            <person name="Baranova O.V."/>
            <person name="Blanton J.M."/>
            <person name="Tanner A.C."/>
            <person name="Dewhirst F.E."/>
            <person name="Haas B."/>
            <person name="Nusbaum C."/>
            <person name="Birren B."/>
        </authorList>
    </citation>
    <scope>NUCLEOTIDE SEQUENCE [LARGE SCALE GENOMIC DNA]</scope>
    <source>
        <strain evidence="2">1-1 BBBD Race 1</strain>
    </source>
</reference>
<reference evidence="2" key="2">
    <citation type="submission" date="2016-05" db="EMBL/GenBank/DDBJ databases">
        <title>Comparative analysis highlights variable genome content of wheat rusts and divergence of the mating loci.</title>
        <authorList>
            <person name="Cuomo C.A."/>
            <person name="Bakkeren G."/>
            <person name="Szabo L."/>
            <person name="Khalil H."/>
            <person name="Joly D."/>
            <person name="Goldberg J."/>
            <person name="Young S."/>
            <person name="Zeng Q."/>
            <person name="Fellers J."/>
        </authorList>
    </citation>
    <scope>NUCLEOTIDE SEQUENCE [LARGE SCALE GENOMIC DNA]</scope>
    <source>
        <strain evidence="2">1-1 BBBD Race 1</strain>
    </source>
</reference>
<dbReference type="EnsemblFungi" id="PTTG_26421-t43_1">
    <property type="protein sequence ID" value="PTTG_26421-t43_1-p1"/>
    <property type="gene ID" value="PTTG_26421"/>
</dbReference>